<protein>
    <submittedName>
        <fullName evidence="2">Uncharacterized protein</fullName>
    </submittedName>
</protein>
<proteinExistence type="predicted"/>
<organism evidence="2 3">
    <name type="scientific">Haematococcus lacustris</name>
    <name type="common">Green alga</name>
    <name type="synonym">Haematococcus pluvialis</name>
    <dbReference type="NCBI Taxonomy" id="44745"/>
    <lineage>
        <taxon>Eukaryota</taxon>
        <taxon>Viridiplantae</taxon>
        <taxon>Chlorophyta</taxon>
        <taxon>core chlorophytes</taxon>
        <taxon>Chlorophyceae</taxon>
        <taxon>CS clade</taxon>
        <taxon>Chlamydomonadales</taxon>
        <taxon>Haematococcaceae</taxon>
        <taxon>Haematococcus</taxon>
    </lineage>
</organism>
<gene>
    <name evidence="2" type="ORF">HaLaN_04836</name>
</gene>
<feature type="non-terminal residue" evidence="2">
    <location>
        <position position="452"/>
    </location>
</feature>
<evidence type="ECO:0000256" key="1">
    <source>
        <dbReference type="SAM" id="MobiDB-lite"/>
    </source>
</evidence>
<evidence type="ECO:0000313" key="2">
    <source>
        <dbReference type="EMBL" id="GFH09655.1"/>
    </source>
</evidence>
<dbReference type="EMBL" id="BLLF01000251">
    <property type="protein sequence ID" value="GFH09655.1"/>
    <property type="molecule type" value="Genomic_DNA"/>
</dbReference>
<dbReference type="AlphaFoldDB" id="A0A699YK59"/>
<accession>A0A699YK59</accession>
<reference evidence="2 3" key="1">
    <citation type="submission" date="2020-02" db="EMBL/GenBank/DDBJ databases">
        <title>Draft genome sequence of Haematococcus lacustris strain NIES-144.</title>
        <authorList>
            <person name="Morimoto D."/>
            <person name="Nakagawa S."/>
            <person name="Yoshida T."/>
            <person name="Sawayama S."/>
        </authorList>
    </citation>
    <scope>NUCLEOTIDE SEQUENCE [LARGE SCALE GENOMIC DNA]</scope>
    <source>
        <strain evidence="2 3">NIES-144</strain>
    </source>
</reference>
<name>A0A699YK59_HAELA</name>
<comment type="caution">
    <text evidence="2">The sequence shown here is derived from an EMBL/GenBank/DDBJ whole genome shotgun (WGS) entry which is preliminary data.</text>
</comment>
<evidence type="ECO:0000313" key="3">
    <source>
        <dbReference type="Proteomes" id="UP000485058"/>
    </source>
</evidence>
<keyword evidence="3" id="KW-1185">Reference proteome</keyword>
<dbReference type="Proteomes" id="UP000485058">
    <property type="component" value="Unassembled WGS sequence"/>
</dbReference>
<feature type="non-terminal residue" evidence="2">
    <location>
        <position position="1"/>
    </location>
</feature>
<sequence>MVRGWFTRLRGLLDGQEVFEEIPAEDAFIPNLADRNMFLQLIRGLPPPGRRSSQPSAAVEDVLALYLGLHARLNAVPRYEHDSNTVDDVGTKLETNFAKSLTELCSCKAHHIKLDTRALYGLMRTAGMLQADITSLPKFRSGVAGPKDSEVANLWNAFLPNLTAVRPNVGQKFAQVVHTDGVTVSLLFIRPKPAEPPDKLPCMGKEEGAVNPLAHLHADWLGCDPGRTNMATVAHEERYPSGAVKSVWQRSLTAGQYAATTLATWPAMWAELSKWRWSNARFRLYGGKQRTVAKFWAETVKGARVRCNSAATGRPLALDYGAASFSGSGSIGSKGVPVKQMQREACKQFPGRVVLVHEFRTSRVSSARTNVVAGQAESFRWLHPVRSMATRSRIRGLMCSTSNGIRFYDRDVSAALNIARIAAGPGRPRELRSWLGRPAMPNPGRPGQEWVQ</sequence>
<feature type="region of interest" description="Disordered" evidence="1">
    <location>
        <begin position="432"/>
        <end position="452"/>
    </location>
</feature>